<keyword evidence="3" id="KW-1185">Reference proteome</keyword>
<comment type="caution">
    <text evidence="2">The sequence shown here is derived from an EMBL/GenBank/DDBJ whole genome shotgun (WGS) entry which is preliminary data.</text>
</comment>
<evidence type="ECO:0000313" key="3">
    <source>
        <dbReference type="Proteomes" id="UP001596104"/>
    </source>
</evidence>
<protein>
    <submittedName>
        <fullName evidence="2">DUF2293 domain-containing protein</fullName>
    </submittedName>
</protein>
<dbReference type="RefSeq" id="WP_365883397.1">
    <property type="nucleotide sequence ID" value="NZ_JBHSLV010000002.1"/>
</dbReference>
<accession>A0ABW0H3Q6</accession>
<reference evidence="3" key="1">
    <citation type="journal article" date="2019" name="Int. J. Syst. Evol. Microbiol.">
        <title>The Global Catalogue of Microorganisms (GCM) 10K type strain sequencing project: providing services to taxonomists for standard genome sequencing and annotation.</title>
        <authorList>
            <consortium name="The Broad Institute Genomics Platform"/>
            <consortium name="The Broad Institute Genome Sequencing Center for Infectious Disease"/>
            <person name="Wu L."/>
            <person name="Ma J."/>
        </authorList>
    </citation>
    <scope>NUCLEOTIDE SEQUENCE [LARGE SCALE GENOMIC DNA]</scope>
    <source>
        <strain evidence="3">CGMCC 1.16326</strain>
    </source>
</reference>
<dbReference type="EMBL" id="JBHSLV010000002">
    <property type="protein sequence ID" value="MFC5391235.1"/>
    <property type="molecule type" value="Genomic_DNA"/>
</dbReference>
<proteinExistence type="predicted"/>
<gene>
    <name evidence="2" type="ORF">ACFPPC_01105</name>
</gene>
<dbReference type="Pfam" id="PF10056">
    <property type="entry name" value="DUF2293"/>
    <property type="match status" value="1"/>
</dbReference>
<dbReference type="Proteomes" id="UP001596104">
    <property type="component" value="Unassembled WGS sequence"/>
</dbReference>
<dbReference type="InterPro" id="IPR018744">
    <property type="entry name" value="DUF2293"/>
</dbReference>
<name>A0ABW0H3Q6_9HYPH</name>
<sequence length="124" mass="13476">MALTFVKACAQPAGMVGTKRQQAIRRALRALVPGIPLLDAETVLALAGRVQMKALPPSTALWLALGSHVRHAHTDYDRLLAEGYERDAARFFVADAIDDVLSGWGCQRSILDEEDAEEGAEQPH</sequence>
<evidence type="ECO:0000313" key="2">
    <source>
        <dbReference type="EMBL" id="MFC5391235.1"/>
    </source>
</evidence>
<evidence type="ECO:0000259" key="1">
    <source>
        <dbReference type="Pfam" id="PF10056"/>
    </source>
</evidence>
<organism evidence="2 3">
    <name type="scientific">Bosea vestrisii</name>
    <dbReference type="NCBI Taxonomy" id="151416"/>
    <lineage>
        <taxon>Bacteria</taxon>
        <taxon>Pseudomonadati</taxon>
        <taxon>Pseudomonadota</taxon>
        <taxon>Alphaproteobacteria</taxon>
        <taxon>Hyphomicrobiales</taxon>
        <taxon>Boseaceae</taxon>
        <taxon>Bosea</taxon>
    </lineage>
</organism>
<feature type="domain" description="DUF2293" evidence="1">
    <location>
        <begin position="27"/>
        <end position="105"/>
    </location>
</feature>